<dbReference type="AlphaFoldDB" id="A0A3M7S2R5"/>
<comment type="caution">
    <text evidence="1">The sequence shown here is derived from an EMBL/GenBank/DDBJ whole genome shotgun (WGS) entry which is preliminary data.</text>
</comment>
<protein>
    <submittedName>
        <fullName evidence="1">Uncharacterized protein</fullName>
    </submittedName>
</protein>
<proteinExistence type="predicted"/>
<dbReference type="Proteomes" id="UP000276133">
    <property type="component" value="Unassembled WGS sequence"/>
</dbReference>
<gene>
    <name evidence="1" type="ORF">BpHYR1_053250</name>
</gene>
<name>A0A3M7S2R5_BRAPC</name>
<organism evidence="1 2">
    <name type="scientific">Brachionus plicatilis</name>
    <name type="common">Marine rotifer</name>
    <name type="synonym">Brachionus muelleri</name>
    <dbReference type="NCBI Taxonomy" id="10195"/>
    <lineage>
        <taxon>Eukaryota</taxon>
        <taxon>Metazoa</taxon>
        <taxon>Spiralia</taxon>
        <taxon>Gnathifera</taxon>
        <taxon>Rotifera</taxon>
        <taxon>Eurotatoria</taxon>
        <taxon>Monogononta</taxon>
        <taxon>Pseudotrocha</taxon>
        <taxon>Ploima</taxon>
        <taxon>Brachionidae</taxon>
        <taxon>Brachionus</taxon>
    </lineage>
</organism>
<keyword evidence="2" id="KW-1185">Reference proteome</keyword>
<sequence length="69" mass="7890">MNKRNIQITNMGIHAIQRVEPTEVHASVEQLEVGEVLVELALMEQLELVIVRVMGQLEDNNKKIVFCTF</sequence>
<evidence type="ECO:0000313" key="2">
    <source>
        <dbReference type="Proteomes" id="UP000276133"/>
    </source>
</evidence>
<evidence type="ECO:0000313" key="1">
    <source>
        <dbReference type="EMBL" id="RNA30062.1"/>
    </source>
</evidence>
<reference evidence="1 2" key="1">
    <citation type="journal article" date="2018" name="Sci. Rep.">
        <title>Genomic signatures of local adaptation to the degree of environmental predictability in rotifers.</title>
        <authorList>
            <person name="Franch-Gras L."/>
            <person name="Hahn C."/>
            <person name="Garcia-Roger E.M."/>
            <person name="Carmona M.J."/>
            <person name="Serra M."/>
            <person name="Gomez A."/>
        </authorList>
    </citation>
    <scope>NUCLEOTIDE SEQUENCE [LARGE SCALE GENOMIC DNA]</scope>
    <source>
        <strain evidence="1">HYR1</strain>
    </source>
</reference>
<accession>A0A3M7S2R5</accession>
<dbReference type="EMBL" id="REGN01002133">
    <property type="protein sequence ID" value="RNA30062.1"/>
    <property type="molecule type" value="Genomic_DNA"/>
</dbReference>